<dbReference type="Pfam" id="PF13676">
    <property type="entry name" value="TIR_2"/>
    <property type="match status" value="1"/>
</dbReference>
<accession>A0A521FZ87</accession>
<dbReference type="InterPro" id="IPR035897">
    <property type="entry name" value="Toll_tir_struct_dom_sf"/>
</dbReference>
<evidence type="ECO:0000313" key="3">
    <source>
        <dbReference type="EMBL" id="TAA74083.1"/>
    </source>
</evidence>
<keyword evidence="4" id="KW-1185">Reference proteome</keyword>
<evidence type="ECO:0000256" key="1">
    <source>
        <dbReference type="SAM" id="MobiDB-lite"/>
    </source>
</evidence>
<evidence type="ECO:0000313" key="4">
    <source>
        <dbReference type="Proteomes" id="UP000316238"/>
    </source>
</evidence>
<dbReference type="Proteomes" id="UP000316238">
    <property type="component" value="Unassembled WGS sequence"/>
</dbReference>
<dbReference type="SUPFAM" id="SSF52200">
    <property type="entry name" value="Toll/Interleukin receptor TIR domain"/>
    <property type="match status" value="1"/>
</dbReference>
<organism evidence="3 4">
    <name type="scientific">Candidatus Electronema aureum</name>
    <dbReference type="NCBI Taxonomy" id="2005002"/>
    <lineage>
        <taxon>Bacteria</taxon>
        <taxon>Pseudomonadati</taxon>
        <taxon>Thermodesulfobacteriota</taxon>
        <taxon>Desulfobulbia</taxon>
        <taxon>Desulfobulbales</taxon>
        <taxon>Desulfobulbaceae</taxon>
        <taxon>Candidatus Electronema</taxon>
    </lineage>
</organism>
<comment type="caution">
    <text evidence="3">The sequence shown here is derived from an EMBL/GenBank/DDBJ whole genome shotgun (WGS) entry which is preliminary data.</text>
</comment>
<dbReference type="GO" id="GO:0007165">
    <property type="term" value="P:signal transduction"/>
    <property type="evidence" value="ECO:0007669"/>
    <property type="project" value="InterPro"/>
</dbReference>
<feature type="compositionally biased region" description="Low complexity" evidence="1">
    <location>
        <begin position="193"/>
        <end position="202"/>
    </location>
</feature>
<reference evidence="3" key="1">
    <citation type="submission" date="2017-07" db="EMBL/GenBank/DDBJ databases">
        <title>The cable genome - Insights into the physiology and evolution of filamentous bacteria capable of sulfide oxidation via long distance electron transfer.</title>
        <authorList>
            <person name="Thorup C."/>
            <person name="Bjerg J.T."/>
            <person name="Schreiber L."/>
            <person name="Nielsen L.P."/>
            <person name="Kjeldsen K.U."/>
            <person name="Boesen T."/>
            <person name="Boggild A."/>
            <person name="Meysman F."/>
            <person name="Geelhoed J."/>
            <person name="Schramm A."/>
        </authorList>
    </citation>
    <scope>NUCLEOTIDE SEQUENCE [LARGE SCALE GENOMIC DNA]</scope>
    <source>
        <strain evidence="3">GS</strain>
    </source>
</reference>
<dbReference type="InterPro" id="IPR000157">
    <property type="entry name" value="TIR_dom"/>
</dbReference>
<feature type="domain" description="TIR" evidence="2">
    <location>
        <begin position="4"/>
        <end position="162"/>
    </location>
</feature>
<dbReference type="AlphaFoldDB" id="A0A521FZ87"/>
<evidence type="ECO:0000259" key="2">
    <source>
        <dbReference type="SMART" id="SM00255"/>
    </source>
</evidence>
<dbReference type="SMART" id="SM00255">
    <property type="entry name" value="TIR"/>
    <property type="match status" value="1"/>
</dbReference>
<sequence length="347" mass="39216">MSRTPLAFLSYVNLNDQHDYGDLTQFRERLSGEVRFLTGEAFDIFQDRKDIAWGQQWQERLDTSLAAVTFLLPIITPAFFKSTACRAELERFLKREEELGRGDLILPVYYATCPVLKDKEKLKHDPLAQIIAARQYADWRELRHEPFTSPQLRKAITKIAEQIVAALERSEADAARAAAAQSAGKQPENDPQSAAGAASSSGWVQEPDEETNGTSGWTQTENKPFYFLAQPPDGEVFDKIEYKVGEYRLVGTVKRTRTDTLKFQNGQKTGQLTFYPDRVISKYWHEAAQPSHSVNGRTVTVNNDDPQFVGDFEYEFSALLFKYVPPATALAKGKSYEVAFDLHSKKG</sequence>
<name>A0A521FZ87_9BACT</name>
<proteinExistence type="predicted"/>
<dbReference type="Gene3D" id="3.40.50.10140">
    <property type="entry name" value="Toll/interleukin-1 receptor homology (TIR) domain"/>
    <property type="match status" value="1"/>
</dbReference>
<protein>
    <submittedName>
        <fullName evidence="3">TIR domain-containing protein</fullName>
    </submittedName>
</protein>
<dbReference type="EMBL" id="NQJD01000040">
    <property type="protein sequence ID" value="TAA74083.1"/>
    <property type="molecule type" value="Genomic_DNA"/>
</dbReference>
<feature type="region of interest" description="Disordered" evidence="1">
    <location>
        <begin position="177"/>
        <end position="220"/>
    </location>
</feature>
<gene>
    <name evidence="3" type="ORF">CDV28_14010</name>
</gene>